<gene>
    <name evidence="2" type="ordered locus">Arad_3632</name>
</gene>
<dbReference type="HOGENOM" id="CLU_747291_0_0_5"/>
<dbReference type="EMBL" id="CP000628">
    <property type="protein sequence ID" value="ACM27537.1"/>
    <property type="molecule type" value="Genomic_DNA"/>
</dbReference>
<dbReference type="STRING" id="311403.Arad_3632"/>
<protein>
    <submittedName>
        <fullName evidence="2">Uncharacterized protein</fullName>
    </submittedName>
</protein>
<evidence type="ECO:0000313" key="2">
    <source>
        <dbReference type="EMBL" id="ACM27537.1"/>
    </source>
</evidence>
<organism evidence="2 3">
    <name type="scientific">Rhizobium rhizogenes (strain K84 / ATCC BAA-868)</name>
    <name type="common">Agrobacterium radiobacter</name>
    <dbReference type="NCBI Taxonomy" id="311403"/>
    <lineage>
        <taxon>Bacteria</taxon>
        <taxon>Pseudomonadati</taxon>
        <taxon>Pseudomonadota</taxon>
        <taxon>Alphaproteobacteria</taxon>
        <taxon>Hyphomicrobiales</taxon>
        <taxon>Rhizobiaceae</taxon>
        <taxon>Rhizobium/Agrobacterium group</taxon>
        <taxon>Rhizobium</taxon>
    </lineage>
</organism>
<feature type="coiled-coil region" evidence="1">
    <location>
        <begin position="12"/>
        <end position="39"/>
    </location>
</feature>
<evidence type="ECO:0000313" key="3">
    <source>
        <dbReference type="Proteomes" id="UP000001600"/>
    </source>
</evidence>
<sequence length="370" mass="41017">MLKNIFKPRTVISEIEVEIENLEKRRAEIVTRVGNAELALKQVREERREILSTTGDFDLITKRCSEIANQLADLRVVLDDVDAQGADAIARLAKARDQAERATSAESLEKVASAAEQRIPEIEKAAGVFAKAISGLRYDLGDVSLWESHNASRPEGSVDERKDRATAREVAAGIVAEVLARQMPWLFETFNGRDGYRSAMSRIMDPKSTQRNWTAEQPLAPLSTAEIVQSLVCTPLREQALAIKDGTADTEKPRQQHVADDYVRPLAPANVSVFVTRPFTYVGSEFGDLEVVPDGWVRNVPEPVATTAEARDLCVRASSPRGEAFLAAARERKGSSDIRVRPEDCVELGDVLRLRISPEERSSGHERRPH</sequence>
<dbReference type="AlphaFoldDB" id="B9J9D5"/>
<dbReference type="Proteomes" id="UP000001600">
    <property type="component" value="Chromosome 1"/>
</dbReference>
<dbReference type="KEGG" id="ara:Arad_3632"/>
<reference evidence="2 3" key="1">
    <citation type="journal article" date="2009" name="J. Bacteriol.">
        <title>Genome sequences of three Agrobacterium biovars help elucidate the evolution of multichromosome genomes in bacteria.</title>
        <authorList>
            <person name="Slater S.C."/>
            <person name="Goldman B.S."/>
            <person name="Goodner B."/>
            <person name="Setubal J.C."/>
            <person name="Farrand S.K."/>
            <person name="Nester E.W."/>
            <person name="Burr T.J."/>
            <person name="Banta L."/>
            <person name="Dickerman A.W."/>
            <person name="Paulsen I."/>
            <person name="Otten L."/>
            <person name="Suen G."/>
            <person name="Welch R."/>
            <person name="Almeida N.F."/>
            <person name="Arnold F."/>
            <person name="Burton O.T."/>
            <person name="Du Z."/>
            <person name="Ewing A."/>
            <person name="Godsy E."/>
            <person name="Heisel S."/>
            <person name="Houmiel K.L."/>
            <person name="Jhaveri J."/>
            <person name="Lu J."/>
            <person name="Miller N.M."/>
            <person name="Norton S."/>
            <person name="Chen Q."/>
            <person name="Phoolcharoen W."/>
            <person name="Ohlin V."/>
            <person name="Ondrusek D."/>
            <person name="Pride N."/>
            <person name="Stricklin S.L."/>
            <person name="Sun J."/>
            <person name="Wheeler C."/>
            <person name="Wilson L."/>
            <person name="Zhu H."/>
            <person name="Wood D.W."/>
        </authorList>
    </citation>
    <scope>NUCLEOTIDE SEQUENCE [LARGE SCALE GENOMIC DNA]</scope>
    <source>
        <strain evidence="3">K84 / ATCC BAA-868</strain>
    </source>
</reference>
<keyword evidence="1" id="KW-0175">Coiled coil</keyword>
<name>B9J9D5_RHIR8</name>
<proteinExistence type="predicted"/>
<evidence type="ECO:0000256" key="1">
    <source>
        <dbReference type="SAM" id="Coils"/>
    </source>
</evidence>
<accession>B9J9D5</accession>